<dbReference type="Gene3D" id="4.10.60.10">
    <property type="entry name" value="Zinc finger, CCHC-type"/>
    <property type="match status" value="1"/>
</dbReference>
<feature type="region of interest" description="Disordered" evidence="2">
    <location>
        <begin position="256"/>
        <end position="276"/>
    </location>
</feature>
<dbReference type="Pfam" id="PF00098">
    <property type="entry name" value="zf-CCHC"/>
    <property type="match status" value="1"/>
</dbReference>
<dbReference type="InterPro" id="IPR001878">
    <property type="entry name" value="Znf_CCHC"/>
</dbReference>
<dbReference type="GO" id="GO:0008270">
    <property type="term" value="F:zinc ion binding"/>
    <property type="evidence" value="ECO:0007669"/>
    <property type="project" value="UniProtKB-KW"/>
</dbReference>
<keyword evidence="1" id="KW-0863">Zinc-finger</keyword>
<feature type="compositionally biased region" description="Basic and acidic residues" evidence="2">
    <location>
        <begin position="180"/>
        <end position="192"/>
    </location>
</feature>
<dbReference type="GO" id="GO:0003676">
    <property type="term" value="F:nucleic acid binding"/>
    <property type="evidence" value="ECO:0007669"/>
    <property type="project" value="InterPro"/>
</dbReference>
<dbReference type="InterPro" id="IPR036875">
    <property type="entry name" value="Znf_CCHC_sf"/>
</dbReference>
<sequence length="276" mass="29797">ATLRLVTNYKMSGNTPKTMSKGLMGMKFMQRAAAKSSPSTPDGPPAKKARLSNGSAVGTSDREIIQSGLDAEEAKRQAALDKAAQHAGETKWVLSFKDPLEGKRQDAMNVRQAGFAELDAEDDEEDEEEEIRPIRMQFGGGVKKKADNSVPLVKTENSDSESEESEDDYDSEDPAADLIRQTKREMASERRESKKMRPSTGDESALTTPKRQNNDGNLQGLTSISGGRRSGGAGRGDFSGMADMECYKCGQKGHIAANCSSAPRGFAGRGRGKGRR</sequence>
<proteinExistence type="predicted"/>
<dbReference type="AlphaFoldDB" id="A0AB37VWE4"/>
<keyword evidence="1" id="KW-0862">Zinc</keyword>
<dbReference type="EMBL" id="PDXB01000176">
    <property type="protein sequence ID" value="RYN15434.1"/>
    <property type="molecule type" value="Genomic_DNA"/>
</dbReference>
<evidence type="ECO:0000313" key="5">
    <source>
        <dbReference type="Proteomes" id="UP000292340"/>
    </source>
</evidence>
<evidence type="ECO:0000313" key="4">
    <source>
        <dbReference type="EMBL" id="RYN15434.1"/>
    </source>
</evidence>
<feature type="compositionally biased region" description="Acidic residues" evidence="2">
    <location>
        <begin position="118"/>
        <end position="130"/>
    </location>
</feature>
<feature type="region of interest" description="Disordered" evidence="2">
    <location>
        <begin position="115"/>
        <end position="241"/>
    </location>
</feature>
<feature type="compositionally biased region" description="Acidic residues" evidence="2">
    <location>
        <begin position="158"/>
        <end position="175"/>
    </location>
</feature>
<feature type="compositionally biased region" description="Polar residues" evidence="2">
    <location>
        <begin position="201"/>
        <end position="219"/>
    </location>
</feature>
<dbReference type="SMART" id="SM00343">
    <property type="entry name" value="ZnF_C2HC"/>
    <property type="match status" value="1"/>
</dbReference>
<gene>
    <name evidence="4" type="ORF">AA0115_g13093</name>
</gene>
<feature type="domain" description="CCHC-type" evidence="3">
    <location>
        <begin position="246"/>
        <end position="259"/>
    </location>
</feature>
<feature type="region of interest" description="Disordered" evidence="2">
    <location>
        <begin position="31"/>
        <end position="62"/>
    </location>
</feature>
<reference evidence="4" key="2">
    <citation type="journal article" date="2019" name="bioRxiv">
        <title>Genomics, evolutionary history and diagnostics of the Alternaria alternata species group including apple and Asian pear pathotypes.</title>
        <authorList>
            <person name="Armitage A.D."/>
            <person name="Cockerton H.M."/>
            <person name="Sreenivasaprasad S."/>
            <person name="Woodhall J.W."/>
            <person name="Lane C.R."/>
            <person name="Harrison R.J."/>
            <person name="Clarkson J.P."/>
        </authorList>
    </citation>
    <scope>NUCLEOTIDE SEQUENCE</scope>
    <source>
        <strain evidence="4">FERA 1164</strain>
    </source>
</reference>
<dbReference type="Proteomes" id="UP000292340">
    <property type="component" value="Unassembled WGS sequence"/>
</dbReference>
<dbReference type="SUPFAM" id="SSF57756">
    <property type="entry name" value="Retrovirus zinc finger-like domains"/>
    <property type="match status" value="1"/>
</dbReference>
<protein>
    <recommendedName>
        <fullName evidence="3">CCHC-type domain-containing protein</fullName>
    </recommendedName>
</protein>
<feature type="non-terminal residue" evidence="4">
    <location>
        <position position="1"/>
    </location>
</feature>
<organism evidence="4 5">
    <name type="scientific">Alternaria tenuissima</name>
    <dbReference type="NCBI Taxonomy" id="119927"/>
    <lineage>
        <taxon>Eukaryota</taxon>
        <taxon>Fungi</taxon>
        <taxon>Dikarya</taxon>
        <taxon>Ascomycota</taxon>
        <taxon>Pezizomycotina</taxon>
        <taxon>Dothideomycetes</taxon>
        <taxon>Pleosporomycetidae</taxon>
        <taxon>Pleosporales</taxon>
        <taxon>Pleosporineae</taxon>
        <taxon>Pleosporaceae</taxon>
        <taxon>Alternaria</taxon>
        <taxon>Alternaria sect. Alternaria</taxon>
        <taxon>Alternaria alternata complex</taxon>
    </lineage>
</organism>
<accession>A0AB37VWE4</accession>
<keyword evidence="1" id="KW-0479">Metal-binding</keyword>
<comment type="caution">
    <text evidence="4">The sequence shown here is derived from an EMBL/GenBank/DDBJ whole genome shotgun (WGS) entry which is preliminary data.</text>
</comment>
<reference evidence="4" key="1">
    <citation type="submission" date="2017-10" db="EMBL/GenBank/DDBJ databases">
        <authorList>
            <person name="Armitage A.D."/>
            <person name="Barbara D.J."/>
            <person name="Woodhall J.W."/>
            <person name="Sreenivasaprasad S."/>
            <person name="Lane C.R."/>
            <person name="Clarkson J.P."/>
            <person name="Harrison R.J."/>
        </authorList>
    </citation>
    <scope>NUCLEOTIDE SEQUENCE</scope>
    <source>
        <strain evidence="4">FERA 1164</strain>
    </source>
</reference>
<dbReference type="PROSITE" id="PS50158">
    <property type="entry name" value="ZF_CCHC"/>
    <property type="match status" value="1"/>
</dbReference>
<name>A0AB37VWE4_9PLEO</name>
<evidence type="ECO:0000259" key="3">
    <source>
        <dbReference type="PROSITE" id="PS50158"/>
    </source>
</evidence>
<feature type="compositionally biased region" description="Gly residues" evidence="2">
    <location>
        <begin position="228"/>
        <end position="237"/>
    </location>
</feature>
<evidence type="ECO:0000256" key="1">
    <source>
        <dbReference type="PROSITE-ProRule" id="PRU00047"/>
    </source>
</evidence>
<evidence type="ECO:0000256" key="2">
    <source>
        <dbReference type="SAM" id="MobiDB-lite"/>
    </source>
</evidence>